<dbReference type="Proteomes" id="UP000176662">
    <property type="component" value="Unassembled WGS sequence"/>
</dbReference>
<evidence type="ECO:0008006" key="3">
    <source>
        <dbReference type="Google" id="ProtNLM"/>
    </source>
</evidence>
<dbReference type="SUPFAM" id="SSF55874">
    <property type="entry name" value="ATPase domain of HSP90 chaperone/DNA topoisomerase II/histidine kinase"/>
    <property type="match status" value="1"/>
</dbReference>
<reference evidence="1 2" key="1">
    <citation type="journal article" date="2016" name="Nat. Commun.">
        <title>Thousands of microbial genomes shed light on interconnected biogeochemical processes in an aquifer system.</title>
        <authorList>
            <person name="Anantharaman K."/>
            <person name="Brown C.T."/>
            <person name="Hug L.A."/>
            <person name="Sharon I."/>
            <person name="Castelle C.J."/>
            <person name="Probst A.J."/>
            <person name="Thomas B.C."/>
            <person name="Singh A."/>
            <person name="Wilkins M.J."/>
            <person name="Karaoz U."/>
            <person name="Brodie E.L."/>
            <person name="Williams K.H."/>
            <person name="Hubbard S.S."/>
            <person name="Banfield J.F."/>
        </authorList>
    </citation>
    <scope>NUCLEOTIDE SEQUENCE [LARGE SCALE GENOMIC DNA]</scope>
</reference>
<sequence length="285" mass="32202">MDKIVIPKPKNDSLLAQLGSLYYAFVNTKNKNNLEFDLSLLDWVCPLLILPLSAYINNTGNKYKINPSDKIRTYLEITSFPRGIDSISSFQRKIQEHKTYIPISVLKKEKGTQRERLEALFAEKIYKILGNIAGVQNAVYYPIAELVTNIFEHSKKDIGFIFGQFYPKKDYLDICIADCGRGFSDTYKEEKGLELSDSAAISEVMKGNSVKPEKERGYGIRTSKRIICEALDGGGFIMISGSVALVSENKRESLVSLPNFHWQGVIIAYRIPKPKGPIDISRFIE</sequence>
<dbReference type="InterPro" id="IPR036890">
    <property type="entry name" value="HATPase_C_sf"/>
</dbReference>
<accession>A0A1G2DZZ8</accession>
<organism evidence="1 2">
    <name type="scientific">Candidatus Nealsonbacteria bacterium RBG_13_38_11</name>
    <dbReference type="NCBI Taxonomy" id="1801662"/>
    <lineage>
        <taxon>Bacteria</taxon>
        <taxon>Candidatus Nealsoniibacteriota</taxon>
    </lineage>
</organism>
<dbReference type="EMBL" id="MHLX01000025">
    <property type="protein sequence ID" value="OGZ18650.1"/>
    <property type="molecule type" value="Genomic_DNA"/>
</dbReference>
<gene>
    <name evidence="1" type="ORF">A2Z68_01170</name>
</gene>
<protein>
    <recommendedName>
        <fullName evidence="3">Histidine kinase/HSP90-like ATPase domain-containing protein</fullName>
    </recommendedName>
</protein>
<proteinExistence type="predicted"/>
<dbReference type="Gene3D" id="3.30.565.10">
    <property type="entry name" value="Histidine kinase-like ATPase, C-terminal domain"/>
    <property type="match status" value="1"/>
</dbReference>
<dbReference type="AlphaFoldDB" id="A0A1G2DZZ8"/>
<name>A0A1G2DZZ8_9BACT</name>
<comment type="caution">
    <text evidence="1">The sequence shown here is derived from an EMBL/GenBank/DDBJ whole genome shotgun (WGS) entry which is preliminary data.</text>
</comment>
<evidence type="ECO:0000313" key="1">
    <source>
        <dbReference type="EMBL" id="OGZ18650.1"/>
    </source>
</evidence>
<evidence type="ECO:0000313" key="2">
    <source>
        <dbReference type="Proteomes" id="UP000176662"/>
    </source>
</evidence>